<dbReference type="HOGENOM" id="CLU_017490_1_0_9"/>
<name>G9X043_9FIRM</name>
<proteinExistence type="inferred from homology"/>
<dbReference type="Proteomes" id="UP000006437">
    <property type="component" value="Unassembled WGS sequence"/>
</dbReference>
<gene>
    <name evidence="3" type="ORF">HMPREF9629_01794</name>
</gene>
<evidence type="ECO:0000259" key="2">
    <source>
        <dbReference type="PROSITE" id="PS50902"/>
    </source>
</evidence>
<evidence type="ECO:0000256" key="1">
    <source>
        <dbReference type="ARBA" id="ARBA00007121"/>
    </source>
</evidence>
<dbReference type="InterPro" id="IPR016440">
    <property type="entry name" value="Rubredoxin-O_OxRdtase"/>
</dbReference>
<dbReference type="BioCyc" id="EBAC796937-HMP:GMGH-1802-MONOMER"/>
<dbReference type="Gene3D" id="3.60.15.10">
    <property type="entry name" value="Ribonuclease Z/Hydroxyacylglutathione hydrolase-like"/>
    <property type="match status" value="1"/>
</dbReference>
<evidence type="ECO:0000313" key="3">
    <source>
        <dbReference type="EMBL" id="EHL15548.1"/>
    </source>
</evidence>
<feature type="domain" description="Flavodoxin-like" evidence="2">
    <location>
        <begin position="256"/>
        <end position="401"/>
    </location>
</feature>
<dbReference type="GO" id="GO:0010181">
    <property type="term" value="F:FMN binding"/>
    <property type="evidence" value="ECO:0007669"/>
    <property type="project" value="InterPro"/>
</dbReference>
<dbReference type="Gene3D" id="3.40.50.360">
    <property type="match status" value="1"/>
</dbReference>
<dbReference type="InterPro" id="IPR001279">
    <property type="entry name" value="Metallo-B-lactamas"/>
</dbReference>
<dbReference type="InterPro" id="IPR045761">
    <property type="entry name" value="ODP_dom"/>
</dbReference>
<dbReference type="InterPro" id="IPR008254">
    <property type="entry name" value="Flavodoxin/NO_synth"/>
</dbReference>
<dbReference type="PANTHER" id="PTHR43717:SF1">
    <property type="entry name" value="ANAEROBIC NITRIC OXIDE REDUCTASE FLAVORUBREDOXIN"/>
    <property type="match status" value="1"/>
</dbReference>
<dbReference type="GO" id="GO:0009055">
    <property type="term" value="F:electron transfer activity"/>
    <property type="evidence" value="ECO:0007669"/>
    <property type="project" value="InterPro"/>
</dbReference>
<dbReference type="RefSeq" id="WP_009526023.1">
    <property type="nucleotide sequence ID" value="NZ_JH414560.1"/>
</dbReference>
<comment type="caution">
    <text evidence="3">The sequence shown here is derived from an EMBL/GenBank/DDBJ whole genome shotgun (WGS) entry which is preliminary data.</text>
</comment>
<dbReference type="PROSITE" id="PS50902">
    <property type="entry name" value="FLAVODOXIN_LIKE"/>
    <property type="match status" value="1"/>
</dbReference>
<dbReference type="CDD" id="cd07709">
    <property type="entry name" value="flavodiiron_proteins_MBL-fold"/>
    <property type="match status" value="1"/>
</dbReference>
<dbReference type="InterPro" id="IPR036866">
    <property type="entry name" value="RibonucZ/Hydroxyglut_hydro"/>
</dbReference>
<dbReference type="InterPro" id="IPR029039">
    <property type="entry name" value="Flavoprotein-like_sf"/>
</dbReference>
<reference evidence="3 4" key="1">
    <citation type="submission" date="2011-08" db="EMBL/GenBank/DDBJ databases">
        <title>The Genome Sequence of Eubacteriaceae bacterium ACC19a.</title>
        <authorList>
            <consortium name="The Broad Institute Genome Sequencing Platform"/>
            <person name="Earl A."/>
            <person name="Ward D."/>
            <person name="Feldgarden M."/>
            <person name="Gevers D."/>
            <person name="Sizova M."/>
            <person name="Hazen A."/>
            <person name="Epstein S."/>
            <person name="Young S.K."/>
            <person name="Zeng Q."/>
            <person name="Gargeya S."/>
            <person name="Fitzgerald M."/>
            <person name="Haas B."/>
            <person name="Abouelleil A."/>
            <person name="Alvarado L."/>
            <person name="Arachchi H.M."/>
            <person name="Berlin A."/>
            <person name="Brown A."/>
            <person name="Chapman S.B."/>
            <person name="Chen Z."/>
            <person name="Dunbar C."/>
            <person name="Freedman E."/>
            <person name="Gearin G."/>
            <person name="Gellesch M."/>
            <person name="Goldberg J."/>
            <person name="Griggs A."/>
            <person name="Gujja S."/>
            <person name="Heiman D."/>
            <person name="Howarth C."/>
            <person name="Larson L."/>
            <person name="Lui A."/>
            <person name="MacDonald P.J.P."/>
            <person name="Montmayeur A."/>
            <person name="Murphy C."/>
            <person name="Neiman D."/>
            <person name="Pearson M."/>
            <person name="Priest M."/>
            <person name="Roberts A."/>
            <person name="Saif S."/>
            <person name="Shea T."/>
            <person name="Shenoy N."/>
            <person name="Sisk P."/>
            <person name="Stolte C."/>
            <person name="Sykes S."/>
            <person name="Wortman J."/>
            <person name="Nusbaum C."/>
            <person name="Birren B."/>
        </authorList>
    </citation>
    <scope>NUCLEOTIDE SEQUENCE [LARGE SCALE GENOMIC DNA]</scope>
    <source>
        <strain evidence="3 4">ACC19a</strain>
    </source>
</reference>
<dbReference type="EMBL" id="AFZE01000011">
    <property type="protein sequence ID" value="EHL15548.1"/>
    <property type="molecule type" value="Genomic_DNA"/>
</dbReference>
<dbReference type="PATRIC" id="fig|796937.3.peg.991"/>
<sequence>MEYSTIKIQDDLYYIGVNDRHTHMFENMWPLEKGVSYNSFLMTGEKNIIIDSVHAERFEVYISKIRSVIGDNGVIDYLIINHMEPDHSSSINLLLQSYPNMKLIGNGKTEEFIQAFYKIDTKDIFIKVEDGEKLKLGEHEFTFYKTPMVHWPESMVTYYEKTKTLFSQDAFGGFGTLDGGIFDDEVNWREHEYETRRYFTNIVGKFSQQIQGALKKLSALQIDVICPVHGLIWRKEPQKIISLYDSLSKYETREGVVIAYGSMYGNTEKMADMLANTLSKNGIKDVLVYDVSKTHISHILANIWIYKGLLLGSCSYNNSLYPVMEHAYRVLEINKLKNHTLGIFGTYGWSGGGVKTLVNLPKSNPAYDFIEEVVDVKCSPSYEDFQKCIALADEMTKRIRA</sequence>
<dbReference type="GO" id="GO:0016651">
    <property type="term" value="F:oxidoreductase activity, acting on NAD(P)H"/>
    <property type="evidence" value="ECO:0007669"/>
    <property type="project" value="UniProtKB-ARBA"/>
</dbReference>
<organism evidence="3 4">
    <name type="scientific">Peptoanaerobacter stomatis</name>
    <dbReference type="NCBI Taxonomy" id="796937"/>
    <lineage>
        <taxon>Bacteria</taxon>
        <taxon>Bacillati</taxon>
        <taxon>Bacillota</taxon>
        <taxon>Clostridia</taxon>
        <taxon>Peptostreptococcales</taxon>
        <taxon>Filifactoraceae</taxon>
        <taxon>Peptoanaerobacter</taxon>
    </lineage>
</organism>
<dbReference type="SUPFAM" id="SSF56281">
    <property type="entry name" value="Metallo-hydrolase/oxidoreductase"/>
    <property type="match status" value="1"/>
</dbReference>
<dbReference type="PANTHER" id="PTHR43717">
    <property type="entry name" value="ANAEROBIC NITRIC OXIDE REDUCTASE FLAVORUBREDOXIN"/>
    <property type="match status" value="1"/>
</dbReference>
<dbReference type="SUPFAM" id="SSF52218">
    <property type="entry name" value="Flavoproteins"/>
    <property type="match status" value="1"/>
</dbReference>
<accession>G9X043</accession>
<dbReference type="PIRSF" id="PIRSF005243">
    <property type="entry name" value="ROO"/>
    <property type="match status" value="1"/>
</dbReference>
<protein>
    <recommendedName>
        <fullName evidence="2">Flavodoxin-like domain-containing protein</fullName>
    </recommendedName>
</protein>
<comment type="similarity">
    <text evidence="1">In the N-terminal section; belongs to the zinc metallo-hydrolase group 3 family.</text>
</comment>
<dbReference type="Pfam" id="PF19583">
    <property type="entry name" value="ODP"/>
    <property type="match status" value="1"/>
</dbReference>
<dbReference type="SMART" id="SM00849">
    <property type="entry name" value="Lactamase_B"/>
    <property type="match status" value="1"/>
</dbReference>
<dbReference type="GO" id="GO:0046872">
    <property type="term" value="F:metal ion binding"/>
    <property type="evidence" value="ECO:0007669"/>
    <property type="project" value="InterPro"/>
</dbReference>
<evidence type="ECO:0000313" key="4">
    <source>
        <dbReference type="Proteomes" id="UP000006437"/>
    </source>
</evidence>
<dbReference type="AlphaFoldDB" id="G9X043"/>
<dbReference type="Pfam" id="PF00258">
    <property type="entry name" value="Flavodoxin_1"/>
    <property type="match status" value="1"/>
</dbReference>